<dbReference type="Proteomes" id="UP000652761">
    <property type="component" value="Unassembled WGS sequence"/>
</dbReference>
<organism evidence="2 3">
    <name type="scientific">Colocasia esculenta</name>
    <name type="common">Wild taro</name>
    <name type="synonym">Arum esculentum</name>
    <dbReference type="NCBI Taxonomy" id="4460"/>
    <lineage>
        <taxon>Eukaryota</taxon>
        <taxon>Viridiplantae</taxon>
        <taxon>Streptophyta</taxon>
        <taxon>Embryophyta</taxon>
        <taxon>Tracheophyta</taxon>
        <taxon>Spermatophyta</taxon>
        <taxon>Magnoliopsida</taxon>
        <taxon>Liliopsida</taxon>
        <taxon>Araceae</taxon>
        <taxon>Aroideae</taxon>
        <taxon>Colocasieae</taxon>
        <taxon>Colocasia</taxon>
    </lineage>
</organism>
<reference evidence="2" key="1">
    <citation type="submission" date="2017-07" db="EMBL/GenBank/DDBJ databases">
        <title>Taro Niue Genome Assembly and Annotation.</title>
        <authorList>
            <person name="Atibalentja N."/>
            <person name="Keating K."/>
            <person name="Fields C.J."/>
        </authorList>
    </citation>
    <scope>NUCLEOTIDE SEQUENCE</scope>
    <source>
        <strain evidence="2">Niue_2</strain>
        <tissue evidence="2">Leaf</tissue>
    </source>
</reference>
<dbReference type="EMBL" id="NMUH01000867">
    <property type="protein sequence ID" value="MQL86051.1"/>
    <property type="molecule type" value="Genomic_DNA"/>
</dbReference>
<feature type="compositionally biased region" description="Polar residues" evidence="1">
    <location>
        <begin position="59"/>
        <end position="93"/>
    </location>
</feature>
<dbReference type="AlphaFoldDB" id="A0A843URR1"/>
<evidence type="ECO:0000313" key="3">
    <source>
        <dbReference type="Proteomes" id="UP000652761"/>
    </source>
</evidence>
<sequence length="119" mass="13357">MFSPPKHKAPPNREGPLEDSSLVCRQLSVIESSSAEANKQSHKETQGIILVRPFPHGSPMSSPQANSWDFTNQGYSPPYGQYNTQHPSWSSSLSRERRQPTSFIGQEANLLVQTPVRFY</sequence>
<accession>A0A843URR1</accession>
<feature type="region of interest" description="Disordered" evidence="1">
    <location>
        <begin position="52"/>
        <end position="100"/>
    </location>
</feature>
<evidence type="ECO:0000313" key="2">
    <source>
        <dbReference type="EMBL" id="MQL86051.1"/>
    </source>
</evidence>
<proteinExistence type="predicted"/>
<comment type="caution">
    <text evidence="2">The sequence shown here is derived from an EMBL/GenBank/DDBJ whole genome shotgun (WGS) entry which is preliminary data.</text>
</comment>
<gene>
    <name evidence="2" type="ORF">Taro_018576</name>
</gene>
<name>A0A843URR1_COLES</name>
<protein>
    <submittedName>
        <fullName evidence="2">Uncharacterized protein</fullName>
    </submittedName>
</protein>
<feature type="region of interest" description="Disordered" evidence="1">
    <location>
        <begin position="1"/>
        <end position="20"/>
    </location>
</feature>
<feature type="compositionally biased region" description="Basic residues" evidence="1">
    <location>
        <begin position="1"/>
        <end position="10"/>
    </location>
</feature>
<keyword evidence="3" id="KW-1185">Reference proteome</keyword>
<evidence type="ECO:0000256" key="1">
    <source>
        <dbReference type="SAM" id="MobiDB-lite"/>
    </source>
</evidence>